<dbReference type="Proteomes" id="UP000092445">
    <property type="component" value="Unassembled WGS sequence"/>
</dbReference>
<dbReference type="InterPro" id="IPR032145">
    <property type="entry name" value="DUF4818"/>
</dbReference>
<evidence type="ECO:0000256" key="1">
    <source>
        <dbReference type="SAM" id="Phobius"/>
    </source>
</evidence>
<keyword evidence="1" id="KW-1133">Transmembrane helix</keyword>
<feature type="transmembrane region" description="Helical" evidence="1">
    <location>
        <begin position="72"/>
        <end position="90"/>
    </location>
</feature>
<evidence type="ECO:0000313" key="2">
    <source>
        <dbReference type="EnsemblMetazoa" id="GPAI030180-PA"/>
    </source>
</evidence>
<protein>
    <submittedName>
        <fullName evidence="2">Uncharacterized protein</fullName>
    </submittedName>
</protein>
<dbReference type="Pfam" id="PF16089">
    <property type="entry name" value="DUF4818"/>
    <property type="match status" value="1"/>
</dbReference>
<keyword evidence="1" id="KW-0812">Transmembrane</keyword>
<evidence type="ECO:0000313" key="3">
    <source>
        <dbReference type="Proteomes" id="UP000092445"/>
    </source>
</evidence>
<dbReference type="AlphaFoldDB" id="A0A1A9ZZX0"/>
<reference evidence="3" key="1">
    <citation type="submission" date="2014-03" db="EMBL/GenBank/DDBJ databases">
        <authorList>
            <person name="Aksoy S."/>
            <person name="Warren W."/>
            <person name="Wilson R.K."/>
        </authorList>
    </citation>
    <scope>NUCLEOTIDE SEQUENCE [LARGE SCALE GENOMIC DNA]</scope>
    <source>
        <strain evidence="3">IAEA</strain>
    </source>
</reference>
<reference evidence="2" key="2">
    <citation type="submission" date="2020-05" db="UniProtKB">
        <authorList>
            <consortium name="EnsemblMetazoa"/>
        </authorList>
    </citation>
    <scope>IDENTIFICATION</scope>
    <source>
        <strain evidence="2">IAEA</strain>
    </source>
</reference>
<name>A0A1A9ZZX0_GLOPL</name>
<feature type="transmembrane region" description="Helical" evidence="1">
    <location>
        <begin position="6"/>
        <end position="24"/>
    </location>
</feature>
<accession>A0A1A9ZZX0</accession>
<sequence>MVTTCALVVVAALNLLLGVSFFIEQDADQCSTAPTLASWLFSIGILDILWDLSIFSPYYACLPTVCRIVSEIIFSLLVSEVALLIVWCQIEKLCSRLTKSIIFVTGLHSYIHDQYEGYFLGAVTSTLSLAFVIYADKATGNIYFLQKSGECLAWKIGKSFASLAKYLRKKVPKNTKVKNKKIQRRQGNEDCKGCNRSCKV</sequence>
<feature type="transmembrane region" description="Helical" evidence="1">
    <location>
        <begin position="36"/>
        <end position="60"/>
    </location>
</feature>
<dbReference type="VEuPathDB" id="VectorBase:GPAI030180"/>
<keyword evidence="3" id="KW-1185">Reference proteome</keyword>
<keyword evidence="1" id="KW-0472">Membrane</keyword>
<proteinExistence type="predicted"/>
<dbReference type="EnsemblMetazoa" id="GPAI030180-RA">
    <property type="protein sequence ID" value="GPAI030180-PA"/>
    <property type="gene ID" value="GPAI030180"/>
</dbReference>
<organism evidence="2 3">
    <name type="scientific">Glossina pallidipes</name>
    <name type="common">Tsetse fly</name>
    <dbReference type="NCBI Taxonomy" id="7398"/>
    <lineage>
        <taxon>Eukaryota</taxon>
        <taxon>Metazoa</taxon>
        <taxon>Ecdysozoa</taxon>
        <taxon>Arthropoda</taxon>
        <taxon>Hexapoda</taxon>
        <taxon>Insecta</taxon>
        <taxon>Pterygota</taxon>
        <taxon>Neoptera</taxon>
        <taxon>Endopterygota</taxon>
        <taxon>Diptera</taxon>
        <taxon>Brachycera</taxon>
        <taxon>Muscomorpha</taxon>
        <taxon>Hippoboscoidea</taxon>
        <taxon>Glossinidae</taxon>
        <taxon>Glossina</taxon>
    </lineage>
</organism>